<evidence type="ECO:0000256" key="5">
    <source>
        <dbReference type="ARBA" id="ARBA00023136"/>
    </source>
</evidence>
<reference evidence="7" key="1">
    <citation type="submission" date="2017-08" db="EMBL/GenBank/DDBJ databases">
        <authorList>
            <person name="Polle J.E."/>
            <person name="Barry K."/>
            <person name="Cushman J."/>
            <person name="Schmutz J."/>
            <person name="Tran D."/>
            <person name="Hathwaick L.T."/>
            <person name="Yim W.C."/>
            <person name="Jenkins J."/>
            <person name="Mckie-Krisberg Z.M."/>
            <person name="Prochnik S."/>
            <person name="Lindquist E."/>
            <person name="Dockter R.B."/>
            <person name="Adam C."/>
            <person name="Molina H."/>
            <person name="Bunkerborg J."/>
            <person name="Jin E."/>
            <person name="Buchheim M."/>
            <person name="Magnuson J."/>
        </authorList>
    </citation>
    <scope>NUCLEOTIDE SEQUENCE</scope>
    <source>
        <strain evidence="7">CCAP 19/18</strain>
    </source>
</reference>
<keyword evidence="8" id="KW-1185">Reference proteome</keyword>
<evidence type="ECO:0000256" key="6">
    <source>
        <dbReference type="SAM" id="Phobius"/>
    </source>
</evidence>
<comment type="caution">
    <text evidence="7">The sequence shown here is derived from an EMBL/GenBank/DDBJ whole genome shotgun (WGS) entry which is preliminary data.</text>
</comment>
<name>A0ABQ7G0Y1_DUNSA</name>
<dbReference type="InterPro" id="IPR042127">
    <property type="entry name" value="TMEM45"/>
</dbReference>
<keyword evidence="3 6" id="KW-0812">Transmembrane</keyword>
<organism evidence="7 8">
    <name type="scientific">Dunaliella salina</name>
    <name type="common">Green alga</name>
    <name type="synonym">Protococcus salinus</name>
    <dbReference type="NCBI Taxonomy" id="3046"/>
    <lineage>
        <taxon>Eukaryota</taxon>
        <taxon>Viridiplantae</taxon>
        <taxon>Chlorophyta</taxon>
        <taxon>core chlorophytes</taxon>
        <taxon>Chlorophyceae</taxon>
        <taxon>CS clade</taxon>
        <taxon>Chlamydomonadales</taxon>
        <taxon>Dunaliellaceae</taxon>
        <taxon>Dunaliella</taxon>
    </lineage>
</organism>
<evidence type="ECO:0000256" key="2">
    <source>
        <dbReference type="ARBA" id="ARBA00006948"/>
    </source>
</evidence>
<feature type="transmembrane region" description="Helical" evidence="6">
    <location>
        <begin position="269"/>
        <end position="296"/>
    </location>
</feature>
<evidence type="ECO:0000256" key="1">
    <source>
        <dbReference type="ARBA" id="ARBA00004141"/>
    </source>
</evidence>
<dbReference type="PANTHER" id="PTHR16007:SF15">
    <property type="entry name" value="TRANSMEMBRANE PROTEIN 45B"/>
    <property type="match status" value="1"/>
</dbReference>
<feature type="transmembrane region" description="Helical" evidence="6">
    <location>
        <begin position="234"/>
        <end position="257"/>
    </location>
</feature>
<sequence length="308" mass="33701">MGENMPSLEGQGNSLICPAGYLAYPVVVENMWHCDGSHPHGYGGEWQGHILPGCLFIVWSLHWMQGSMRAYFSARAKGVPFQSKACYGLPGTPKWPLESYIVVVLTAIAAALELSFHDEGYARLMCSSDFVRAGHFDGTHLNNWQHAIMYFCFIMAALATIISYHAGLPAGTDKVFFALAFLGEGMLMGLHEKHDPLNQIVHQVLALSMLAACVASAGEIIWPHSYLVTCSKVAAVLWQGVMFCVVAQIIYCGGTAWDQSPTDKVPSQYAAVAIVQSVCAVIGGYLAVFMACNSLYERELPRREIEDL</sequence>
<dbReference type="Pfam" id="PF04819">
    <property type="entry name" value="DUF716"/>
    <property type="match status" value="1"/>
</dbReference>
<feature type="transmembrane region" description="Helical" evidence="6">
    <location>
        <begin position="147"/>
        <end position="168"/>
    </location>
</feature>
<feature type="transmembrane region" description="Helical" evidence="6">
    <location>
        <begin position="175"/>
        <end position="191"/>
    </location>
</feature>
<keyword evidence="5 6" id="KW-0472">Membrane</keyword>
<gene>
    <name evidence="7" type="ORF">DUNSADRAFT_9102</name>
</gene>
<proteinExistence type="inferred from homology"/>
<dbReference type="Proteomes" id="UP000815325">
    <property type="component" value="Unassembled WGS sequence"/>
</dbReference>
<protein>
    <submittedName>
        <fullName evidence="7">Uncharacterized protein</fullName>
    </submittedName>
</protein>
<dbReference type="PANTHER" id="PTHR16007">
    <property type="entry name" value="EPIDIDYMAL MEMBRANE PROTEIN E9-RELATED"/>
    <property type="match status" value="1"/>
</dbReference>
<evidence type="ECO:0000313" key="8">
    <source>
        <dbReference type="Proteomes" id="UP000815325"/>
    </source>
</evidence>
<evidence type="ECO:0000256" key="4">
    <source>
        <dbReference type="ARBA" id="ARBA00022989"/>
    </source>
</evidence>
<keyword evidence="4 6" id="KW-1133">Transmembrane helix</keyword>
<dbReference type="EMBL" id="MU069468">
    <property type="protein sequence ID" value="KAF5842143.1"/>
    <property type="molecule type" value="Genomic_DNA"/>
</dbReference>
<comment type="subcellular location">
    <subcellularLocation>
        <location evidence="1">Membrane</location>
        <topology evidence="1">Multi-pass membrane protein</topology>
    </subcellularLocation>
</comment>
<comment type="similarity">
    <text evidence="2">Belongs to the TMEM45 family.</text>
</comment>
<feature type="transmembrane region" description="Helical" evidence="6">
    <location>
        <begin position="203"/>
        <end position="222"/>
    </location>
</feature>
<evidence type="ECO:0000256" key="3">
    <source>
        <dbReference type="ARBA" id="ARBA00022692"/>
    </source>
</evidence>
<evidence type="ECO:0000313" key="7">
    <source>
        <dbReference type="EMBL" id="KAF5842143.1"/>
    </source>
</evidence>
<dbReference type="InterPro" id="IPR006904">
    <property type="entry name" value="DUF716"/>
</dbReference>
<accession>A0ABQ7G0Y1</accession>